<feature type="region of interest" description="Disordered" evidence="1">
    <location>
        <begin position="1"/>
        <end position="23"/>
    </location>
</feature>
<evidence type="ECO:0000313" key="2">
    <source>
        <dbReference type="EMBL" id="KOB89720.1"/>
    </source>
</evidence>
<organism evidence="2 3">
    <name type="scientific">Plasmodium falciparum (isolate Dd2)</name>
    <dbReference type="NCBI Taxonomy" id="57267"/>
    <lineage>
        <taxon>Eukaryota</taxon>
        <taxon>Sar</taxon>
        <taxon>Alveolata</taxon>
        <taxon>Apicomplexa</taxon>
        <taxon>Aconoidasida</taxon>
        <taxon>Haemosporida</taxon>
        <taxon>Plasmodiidae</taxon>
        <taxon>Plasmodium</taxon>
        <taxon>Plasmodium (Laverania)</taxon>
    </lineage>
</organism>
<reference evidence="3" key="1">
    <citation type="submission" date="2006-09" db="EMBL/GenBank/DDBJ databases">
        <title>Annotation of Plasmodium falciparum Dd2.</title>
        <authorList>
            <consortium name="The Broad Institute Genome Sequencing Platform"/>
            <person name="Volkman S.K."/>
            <person name="Neafsey D.E."/>
            <person name="Dash A.P."/>
            <person name="Chitnis C.E."/>
            <person name="Hartl D.L."/>
            <person name="Young S.K."/>
            <person name="Zeng Q."/>
            <person name="Koehrsen M."/>
            <person name="Alvarado L."/>
            <person name="Berlin A."/>
            <person name="Borenstein D."/>
            <person name="Chapman S.B."/>
            <person name="Chen Z."/>
            <person name="Engels R."/>
            <person name="Freedman E."/>
            <person name="Gellesch M."/>
            <person name="Goldberg J."/>
            <person name="Griggs A."/>
            <person name="Gujja S."/>
            <person name="Heilman E.R."/>
            <person name="Heiman D.I."/>
            <person name="Howarth C."/>
            <person name="Jen D."/>
            <person name="Larson L."/>
            <person name="Mehta T."/>
            <person name="Neiman D."/>
            <person name="Park D."/>
            <person name="Pearson M."/>
            <person name="Roberts A."/>
            <person name="Saif S."/>
            <person name="Shea T."/>
            <person name="Shenoy N."/>
            <person name="Sisk P."/>
            <person name="Stolte C."/>
            <person name="Sykes S."/>
            <person name="Walk T."/>
            <person name="White J."/>
            <person name="Yandava C."/>
            <person name="Haas B."/>
            <person name="Henn M.R."/>
            <person name="Nusbaum C."/>
            <person name="Birren B."/>
        </authorList>
    </citation>
    <scope>NUCLEOTIDE SEQUENCE [LARGE SCALE GENOMIC DNA]</scope>
</reference>
<dbReference type="AlphaFoldDB" id="A0A0L7MAU7"/>
<name>A0A0L7MAU7_PLAF4</name>
<protein>
    <submittedName>
        <fullName evidence="2">Uncharacterized protein</fullName>
    </submittedName>
</protein>
<accession>A0A0L7MAU7</accession>
<sequence>HIHGHEHKLEHEHKHKHKHSYVDQDTLEKMEILKRMRKIMKYIIRRKMGKNEVKSY</sequence>
<dbReference type="EMBL" id="GG703031">
    <property type="protein sequence ID" value="KOB89720.1"/>
    <property type="molecule type" value="Genomic_DNA"/>
</dbReference>
<dbReference type="KEGG" id="pfd:PFDG_05273"/>
<gene>
    <name evidence="2" type="ORF">PFDG_05273</name>
</gene>
<reference evidence="3" key="2">
    <citation type="submission" date="2006-09" db="EMBL/GenBank/DDBJ databases">
        <title>The genome sequence of Plasmodium falciparum Dd2.</title>
        <authorList>
            <consortium name="The Broad Institute Genome Sequencing Platform"/>
            <person name="Birren B."/>
            <person name="Lander E."/>
            <person name="Galagan J."/>
            <person name="Nusbaum C."/>
            <person name="Devon K."/>
            <person name="Henn M."/>
            <person name="Jaffe D."/>
            <person name="Butler J."/>
            <person name="Alvarez P."/>
            <person name="Gnerre S."/>
            <person name="Grabherr M."/>
            <person name="Kleber M."/>
            <person name="Mauceli E."/>
            <person name="Brockman W."/>
            <person name="MacCallum I.A."/>
            <person name="Rounsley S."/>
            <person name="Young S."/>
            <person name="LaButti K."/>
            <person name="Pushparaj V."/>
            <person name="DeCaprio D."/>
            <person name="Crawford M."/>
            <person name="Koehrsen M."/>
            <person name="Engels R."/>
            <person name="Montgomery P."/>
            <person name="Pearson M."/>
            <person name="Howarth C."/>
            <person name="Larson L."/>
            <person name="Luoma S."/>
            <person name="White J."/>
            <person name="Kodira C."/>
            <person name="Zeng Q."/>
            <person name="O'Leary S."/>
            <person name="Yandava C."/>
            <person name="Alvarado L."/>
            <person name="Wirth D."/>
            <person name="Volkman S."/>
            <person name="Hartl D."/>
        </authorList>
    </citation>
    <scope>NUCLEOTIDE SEQUENCE [LARGE SCALE GENOMIC DNA]</scope>
</reference>
<dbReference type="Proteomes" id="UP000054282">
    <property type="component" value="Unassembled WGS sequence"/>
</dbReference>
<feature type="non-terminal residue" evidence="2">
    <location>
        <position position="1"/>
    </location>
</feature>
<evidence type="ECO:0000256" key="1">
    <source>
        <dbReference type="SAM" id="MobiDB-lite"/>
    </source>
</evidence>
<proteinExistence type="predicted"/>
<evidence type="ECO:0000313" key="3">
    <source>
        <dbReference type="Proteomes" id="UP000054282"/>
    </source>
</evidence>